<dbReference type="AlphaFoldDB" id="A0A1E1MUZ4"/>
<gene>
    <name evidence="2" type="ORF">RSE6_14276</name>
</gene>
<evidence type="ECO:0000313" key="3">
    <source>
        <dbReference type="Proteomes" id="UP000177625"/>
    </source>
</evidence>
<proteinExistence type="predicted"/>
<protein>
    <recommendedName>
        <fullName evidence="4">BZIP domain-containing protein</fullName>
    </recommendedName>
</protein>
<accession>A0A1E1MUZ4</accession>
<dbReference type="Gene3D" id="1.20.5.170">
    <property type="match status" value="1"/>
</dbReference>
<organism evidence="2 3">
    <name type="scientific">Rhynchosporium secalis</name>
    <name type="common">Barley scald fungus</name>
    <dbReference type="NCBI Taxonomy" id="38038"/>
    <lineage>
        <taxon>Eukaryota</taxon>
        <taxon>Fungi</taxon>
        <taxon>Dikarya</taxon>
        <taxon>Ascomycota</taxon>
        <taxon>Pezizomycotina</taxon>
        <taxon>Leotiomycetes</taxon>
        <taxon>Helotiales</taxon>
        <taxon>Ploettnerulaceae</taxon>
        <taxon>Rhynchosporium</taxon>
    </lineage>
</organism>
<feature type="compositionally biased region" description="Gly residues" evidence="1">
    <location>
        <begin position="196"/>
        <end position="205"/>
    </location>
</feature>
<feature type="region of interest" description="Disordered" evidence="1">
    <location>
        <begin position="168"/>
        <end position="205"/>
    </location>
</feature>
<name>A0A1E1MUZ4_RHYSE</name>
<evidence type="ECO:0000313" key="2">
    <source>
        <dbReference type="EMBL" id="CZT52879.1"/>
    </source>
</evidence>
<feature type="compositionally biased region" description="Basic and acidic residues" evidence="1">
    <location>
        <begin position="185"/>
        <end position="195"/>
    </location>
</feature>
<reference evidence="3" key="1">
    <citation type="submission" date="2016-03" db="EMBL/GenBank/DDBJ databases">
        <authorList>
            <person name="Guldener U."/>
        </authorList>
    </citation>
    <scope>NUCLEOTIDE SEQUENCE [LARGE SCALE GENOMIC DNA]</scope>
</reference>
<evidence type="ECO:0000256" key="1">
    <source>
        <dbReference type="SAM" id="MobiDB-lite"/>
    </source>
</evidence>
<dbReference type="Proteomes" id="UP000177625">
    <property type="component" value="Unassembled WGS sequence"/>
</dbReference>
<keyword evidence="3" id="KW-1185">Reference proteome</keyword>
<evidence type="ECO:0008006" key="4">
    <source>
        <dbReference type="Google" id="ProtNLM"/>
    </source>
</evidence>
<dbReference type="EMBL" id="FJVC01000645">
    <property type="protein sequence ID" value="CZT52879.1"/>
    <property type="molecule type" value="Genomic_DNA"/>
</dbReference>
<sequence>MSIPYLEPTYKSSIDQFDLLKDLKEATDIEETLTSRLGTKRRAEVSRAGTRSIASLTPEQLSRKRANDRTAQVRSSHLLYDEWPEAWIIRLPFLEFHNEEYLRANRTDYLAGQRSIRQRTKKHIEELEQRIRDLSQDQDVRDFEQIKRRNAELEEELRQLSELLGRSQGSMVSSPDLNPLSGRIDNTRRYEENYRRGGGQVYDPR</sequence>